<name>H0E2Z5_9ACTN</name>
<accession>H0E2Z5</accession>
<protein>
    <recommendedName>
        <fullName evidence="4">Secreted protein</fullName>
    </recommendedName>
</protein>
<evidence type="ECO:0000313" key="2">
    <source>
        <dbReference type="EMBL" id="EHN11943.1"/>
    </source>
</evidence>
<feature type="chain" id="PRO_5003531845" description="Secreted protein" evidence="1">
    <location>
        <begin position="24"/>
        <end position="392"/>
    </location>
</feature>
<organism evidence="2 3">
    <name type="scientific">Patulibacter medicamentivorans</name>
    <dbReference type="NCBI Taxonomy" id="1097667"/>
    <lineage>
        <taxon>Bacteria</taxon>
        <taxon>Bacillati</taxon>
        <taxon>Actinomycetota</taxon>
        <taxon>Thermoleophilia</taxon>
        <taxon>Solirubrobacterales</taxon>
        <taxon>Patulibacteraceae</taxon>
        <taxon>Patulibacter</taxon>
    </lineage>
</organism>
<feature type="signal peptide" evidence="1">
    <location>
        <begin position="1"/>
        <end position="23"/>
    </location>
</feature>
<evidence type="ECO:0000313" key="3">
    <source>
        <dbReference type="Proteomes" id="UP000005143"/>
    </source>
</evidence>
<evidence type="ECO:0008006" key="4">
    <source>
        <dbReference type="Google" id="ProtNLM"/>
    </source>
</evidence>
<keyword evidence="1" id="KW-0732">Signal</keyword>
<dbReference type="Proteomes" id="UP000005143">
    <property type="component" value="Unassembled WGS sequence"/>
</dbReference>
<reference evidence="2 3" key="1">
    <citation type="journal article" date="2013" name="Biodegradation">
        <title>Quantitative proteomic analysis of ibuprofen-degrading Patulibacter sp. strain I11.</title>
        <authorList>
            <person name="Almeida B."/>
            <person name="Kjeldal H."/>
            <person name="Lolas I."/>
            <person name="Knudsen A.D."/>
            <person name="Carvalho G."/>
            <person name="Nielsen K.L."/>
            <person name="Barreto Crespo M.T."/>
            <person name="Stensballe A."/>
            <person name="Nielsen J.L."/>
        </authorList>
    </citation>
    <scope>NUCLEOTIDE SEQUENCE [LARGE SCALE GENOMIC DNA]</scope>
    <source>
        <strain evidence="2 3">I11</strain>
    </source>
</reference>
<gene>
    <name evidence="2" type="ORF">PAI11_11600</name>
</gene>
<proteinExistence type="predicted"/>
<keyword evidence="3" id="KW-1185">Reference proteome</keyword>
<dbReference type="AlphaFoldDB" id="H0E2Z5"/>
<dbReference type="EMBL" id="AGUD01000054">
    <property type="protein sequence ID" value="EHN11943.1"/>
    <property type="molecule type" value="Genomic_DNA"/>
</dbReference>
<dbReference type="OrthoDB" id="5244721at2"/>
<evidence type="ECO:0000256" key="1">
    <source>
        <dbReference type="SAM" id="SignalP"/>
    </source>
</evidence>
<comment type="caution">
    <text evidence="2">The sequence shown here is derived from an EMBL/GenBank/DDBJ whole genome shotgun (WGS) entry which is preliminary data.</text>
</comment>
<sequence>MAARHLLPLALVAALAAAPAATAQTTDPDPTGVAVGAAVDAGDQATPAPTPVVVTEALAAPPALRDPTVLSVEPNDTPVDGWNGWLIWSRRGPDGLFRLIARRPDGSGVELPIAAQPRPLDAGIGPGPDGGPLVVYSRCSSPIAPAPTGCDIWQLDPRTGAERPVPAASRPDVDERHPAVWGQRIAFAQGVRPGSSTRMGIAVARLDGPPPNAPTIFGARSERRRGRTVAVGWYEPTGIDLRGTTVAYGWRAHGATTRWTLRIAERRRSRTLLKVVPGRRTFVELGAPALGRRDVLVPVLRSGGGGRSILLRSTLSGKRRWALDSGFSAAQTERYGSALTAVARPDGSHLAVVRRLASDGRFGCRATALPRTQGCELLSLDARAQPWRRLRR</sequence>
<dbReference type="RefSeq" id="WP_007571959.1">
    <property type="nucleotide sequence ID" value="NZ_AGUD01000054.1"/>
</dbReference>